<dbReference type="GO" id="GO:0005737">
    <property type="term" value="C:cytoplasm"/>
    <property type="evidence" value="ECO:0007669"/>
    <property type="project" value="TreeGrafter"/>
</dbReference>
<dbReference type="Pfam" id="PF13679">
    <property type="entry name" value="Methyltransf_32"/>
    <property type="match status" value="1"/>
</dbReference>
<keyword evidence="4" id="KW-1185">Reference proteome</keyword>
<evidence type="ECO:0000313" key="4">
    <source>
        <dbReference type="Proteomes" id="UP001230188"/>
    </source>
</evidence>
<comment type="caution">
    <text evidence="3">The sequence shown here is derived from an EMBL/GenBank/DDBJ whole genome shotgun (WGS) entry which is preliminary data.</text>
</comment>
<dbReference type="InterPro" id="IPR029063">
    <property type="entry name" value="SAM-dependent_MTases_sf"/>
</dbReference>
<dbReference type="SUPFAM" id="SSF53335">
    <property type="entry name" value="S-adenosyl-L-methionine-dependent methyltransferases"/>
    <property type="match status" value="1"/>
</dbReference>
<feature type="chain" id="PRO_5041922172" description="Methyltransferase domain-containing protein" evidence="1">
    <location>
        <begin position="18"/>
        <end position="444"/>
    </location>
</feature>
<evidence type="ECO:0000259" key="2">
    <source>
        <dbReference type="Pfam" id="PF13679"/>
    </source>
</evidence>
<proteinExistence type="predicted"/>
<keyword evidence="1" id="KW-0732">Signal</keyword>
<dbReference type="PANTHER" id="PTHR13369">
    <property type="match status" value="1"/>
</dbReference>
<dbReference type="AlphaFoldDB" id="A0AAD7UH55"/>
<gene>
    <name evidence="3" type="ORF">CTAYLR_010729</name>
</gene>
<dbReference type="Proteomes" id="UP001230188">
    <property type="component" value="Unassembled WGS sequence"/>
</dbReference>
<accession>A0AAD7UH55</accession>
<sequence length="444" mass="48058">MWWWWSACLFPLLPNRSLPGVAQVHVRNLPWFTASEVVEAELREAVESRGWKCEVEVLPLRKARLRDADKEHSGGAILRFADRVVAAACANALDDMLILDRRASAALLEVVDEPDLRVDVAFGNADARAQRSRRTARRFAAAVDVATVPPCLAFEELVVDGMDWAKIPECLDPVGGGELRGARGERKRATVESFAHVARRLDGDIVDVASGAGNLGLPLAKVLDRVLVAVDVNPRALDRLVQRAIEGNVRATARVADADGLQLDNSDGIVVSLHACGAVSDLAIEAAVSAKLPFLVSPCCAGKAQVQRQTSSLGAIDRAARPARLRYPRSRWGRDAFGDTYALLAAAADYGPSVSRDDNGLRRRLQRRAKHLVETDRLLAAREADYYVRLLEMPGLGSNYPKPDLLVGAPRGSRGAATLADLSARSLSPSALQLTPLNDDLLNL</sequence>
<dbReference type="PANTHER" id="PTHR13369:SF0">
    <property type="entry name" value="GLUTATHIONE S-TRANSFERASE C-TERMINAL DOMAIN-CONTAINING PROTEIN"/>
    <property type="match status" value="1"/>
</dbReference>
<evidence type="ECO:0000313" key="3">
    <source>
        <dbReference type="EMBL" id="KAJ8606144.1"/>
    </source>
</evidence>
<evidence type="ECO:0000256" key="1">
    <source>
        <dbReference type="SAM" id="SignalP"/>
    </source>
</evidence>
<name>A0AAD7UH55_9STRA</name>
<dbReference type="InterPro" id="IPR025714">
    <property type="entry name" value="Methyltranfer_dom"/>
</dbReference>
<dbReference type="EMBL" id="JAQMWT010000292">
    <property type="protein sequence ID" value="KAJ8606144.1"/>
    <property type="molecule type" value="Genomic_DNA"/>
</dbReference>
<protein>
    <recommendedName>
        <fullName evidence="2">Methyltransferase domain-containing protein</fullName>
    </recommendedName>
</protein>
<dbReference type="Gene3D" id="3.40.50.150">
    <property type="entry name" value="Vaccinia Virus protein VP39"/>
    <property type="match status" value="1"/>
</dbReference>
<reference evidence="3" key="1">
    <citation type="submission" date="2023-01" db="EMBL/GenBank/DDBJ databases">
        <title>Metagenome sequencing of chrysophaentin producing Chrysophaeum taylorii.</title>
        <authorList>
            <person name="Davison J."/>
            <person name="Bewley C."/>
        </authorList>
    </citation>
    <scope>NUCLEOTIDE SEQUENCE</scope>
    <source>
        <strain evidence="3">NIES-1699</strain>
    </source>
</reference>
<feature type="signal peptide" evidence="1">
    <location>
        <begin position="1"/>
        <end position="17"/>
    </location>
</feature>
<dbReference type="CDD" id="cd02440">
    <property type="entry name" value="AdoMet_MTases"/>
    <property type="match status" value="1"/>
</dbReference>
<feature type="domain" description="Methyltransferase" evidence="2">
    <location>
        <begin position="202"/>
        <end position="302"/>
    </location>
</feature>
<organism evidence="3 4">
    <name type="scientific">Chrysophaeum taylorii</name>
    <dbReference type="NCBI Taxonomy" id="2483200"/>
    <lineage>
        <taxon>Eukaryota</taxon>
        <taxon>Sar</taxon>
        <taxon>Stramenopiles</taxon>
        <taxon>Ochrophyta</taxon>
        <taxon>Pelagophyceae</taxon>
        <taxon>Pelagomonadales</taxon>
        <taxon>Pelagomonadaceae</taxon>
        <taxon>Chrysophaeum</taxon>
    </lineage>
</organism>